<feature type="region of interest" description="Disordered" evidence="1">
    <location>
        <begin position="1"/>
        <end position="70"/>
    </location>
</feature>
<feature type="compositionally biased region" description="Basic and acidic residues" evidence="1">
    <location>
        <begin position="16"/>
        <end position="37"/>
    </location>
</feature>
<name>A0A5J4X0G6_9EUKA</name>
<evidence type="ECO:0000256" key="1">
    <source>
        <dbReference type="SAM" id="MobiDB-lite"/>
    </source>
</evidence>
<dbReference type="Proteomes" id="UP000324800">
    <property type="component" value="Unassembled WGS sequence"/>
</dbReference>
<feature type="compositionally biased region" description="Polar residues" evidence="1">
    <location>
        <begin position="52"/>
        <end position="63"/>
    </location>
</feature>
<accession>A0A5J4X0G6</accession>
<evidence type="ECO:0000313" key="3">
    <source>
        <dbReference type="Proteomes" id="UP000324800"/>
    </source>
</evidence>
<dbReference type="EMBL" id="SNRW01000586">
    <property type="protein sequence ID" value="KAA6400292.1"/>
    <property type="molecule type" value="Genomic_DNA"/>
</dbReference>
<proteinExistence type="predicted"/>
<gene>
    <name evidence="2" type="ORF">EZS28_004179</name>
</gene>
<comment type="caution">
    <text evidence="2">The sequence shown here is derived from an EMBL/GenBank/DDBJ whole genome shotgun (WGS) entry which is preliminary data.</text>
</comment>
<dbReference type="AlphaFoldDB" id="A0A5J4X0G6"/>
<organism evidence="2 3">
    <name type="scientific">Streblomastix strix</name>
    <dbReference type="NCBI Taxonomy" id="222440"/>
    <lineage>
        <taxon>Eukaryota</taxon>
        <taxon>Metamonada</taxon>
        <taxon>Preaxostyla</taxon>
        <taxon>Oxymonadida</taxon>
        <taxon>Streblomastigidae</taxon>
        <taxon>Streblomastix</taxon>
    </lineage>
</organism>
<reference evidence="2 3" key="1">
    <citation type="submission" date="2019-03" db="EMBL/GenBank/DDBJ databases">
        <title>Single cell metagenomics reveals metabolic interactions within the superorganism composed of flagellate Streblomastix strix and complex community of Bacteroidetes bacteria on its surface.</title>
        <authorList>
            <person name="Treitli S.C."/>
            <person name="Kolisko M."/>
            <person name="Husnik F."/>
            <person name="Keeling P."/>
            <person name="Hampl V."/>
        </authorList>
    </citation>
    <scope>NUCLEOTIDE SEQUENCE [LARGE SCALE GENOMIC DNA]</scope>
    <source>
        <strain evidence="2">ST1C</strain>
    </source>
</reference>
<evidence type="ECO:0000313" key="2">
    <source>
        <dbReference type="EMBL" id="KAA6400292.1"/>
    </source>
</evidence>
<sequence>MEQDDDDNHHHHHHNREHDHDYDRNHRHERDREDRNNQLDLGSGRKRRRVSSNEGAGNAQNNDDWAEGLHREVNRQQLRVLRIQFSRQEQTRGPVQDPVYRAVTRTAQEEAFRRINNISPNLDEKSSVS</sequence>
<protein>
    <submittedName>
        <fullName evidence="2">Uncharacterized protein</fullName>
    </submittedName>
</protein>